<evidence type="ECO:0000313" key="2">
    <source>
        <dbReference type="Proteomes" id="UP000789375"/>
    </source>
</evidence>
<dbReference type="SUPFAM" id="SSF56112">
    <property type="entry name" value="Protein kinase-like (PK-like)"/>
    <property type="match status" value="1"/>
</dbReference>
<dbReference type="Proteomes" id="UP000789375">
    <property type="component" value="Unassembled WGS sequence"/>
</dbReference>
<accession>A0A9N9G8G2</accession>
<name>A0A9N9G8G2_FUNMO</name>
<proteinExistence type="predicted"/>
<dbReference type="EMBL" id="CAJVPP010002036">
    <property type="protein sequence ID" value="CAG8584380.1"/>
    <property type="molecule type" value="Genomic_DNA"/>
</dbReference>
<protein>
    <submittedName>
        <fullName evidence="1">15348_t:CDS:1</fullName>
    </submittedName>
</protein>
<dbReference type="InterPro" id="IPR011009">
    <property type="entry name" value="Kinase-like_dom_sf"/>
</dbReference>
<dbReference type="AlphaFoldDB" id="A0A9N9G8G2"/>
<sequence>MFGLCKYCAHDESLAIKICQGLRPRSDYKVPFPILDIISQCLDADPSKRPTAEELYKMLYELRCDTINSGSIIYNQINDVEVFNKVLFSSKPTDPLSYKVHPQAIYTSRLLDFENLPEPKNADGSFDKEYPSK</sequence>
<evidence type="ECO:0000313" key="1">
    <source>
        <dbReference type="EMBL" id="CAG8584380.1"/>
    </source>
</evidence>
<comment type="caution">
    <text evidence="1">The sequence shown here is derived from an EMBL/GenBank/DDBJ whole genome shotgun (WGS) entry which is preliminary data.</text>
</comment>
<keyword evidence="2" id="KW-1185">Reference proteome</keyword>
<gene>
    <name evidence="1" type="ORF">FMOSSE_LOCUS8111</name>
</gene>
<reference evidence="1" key="1">
    <citation type="submission" date="2021-06" db="EMBL/GenBank/DDBJ databases">
        <authorList>
            <person name="Kallberg Y."/>
            <person name="Tangrot J."/>
            <person name="Rosling A."/>
        </authorList>
    </citation>
    <scope>NUCLEOTIDE SEQUENCE</scope>
    <source>
        <strain evidence="1">87-6 pot B 2015</strain>
    </source>
</reference>
<organism evidence="1 2">
    <name type="scientific">Funneliformis mosseae</name>
    <name type="common">Endomycorrhizal fungus</name>
    <name type="synonym">Glomus mosseae</name>
    <dbReference type="NCBI Taxonomy" id="27381"/>
    <lineage>
        <taxon>Eukaryota</taxon>
        <taxon>Fungi</taxon>
        <taxon>Fungi incertae sedis</taxon>
        <taxon>Mucoromycota</taxon>
        <taxon>Glomeromycotina</taxon>
        <taxon>Glomeromycetes</taxon>
        <taxon>Glomerales</taxon>
        <taxon>Glomeraceae</taxon>
        <taxon>Funneliformis</taxon>
    </lineage>
</organism>
<dbReference type="Gene3D" id="1.10.510.10">
    <property type="entry name" value="Transferase(Phosphotransferase) domain 1"/>
    <property type="match status" value="1"/>
</dbReference>